<dbReference type="STRING" id="128944.AWM75_03770"/>
<feature type="transmembrane region" description="Helical" evidence="8">
    <location>
        <begin position="38"/>
        <end position="57"/>
    </location>
</feature>
<keyword evidence="7 8" id="KW-0472">Membrane</keyword>
<keyword evidence="3" id="KW-0813">Transport</keyword>
<dbReference type="Proteomes" id="UP000062260">
    <property type="component" value="Chromosome"/>
</dbReference>
<keyword evidence="10" id="KW-1185">Reference proteome</keyword>
<feature type="transmembrane region" description="Helical" evidence="8">
    <location>
        <begin position="285"/>
        <end position="308"/>
    </location>
</feature>
<feature type="transmembrane region" description="Helical" evidence="8">
    <location>
        <begin position="6"/>
        <end position="26"/>
    </location>
</feature>
<evidence type="ECO:0000256" key="6">
    <source>
        <dbReference type="ARBA" id="ARBA00022989"/>
    </source>
</evidence>
<evidence type="ECO:0000256" key="1">
    <source>
        <dbReference type="ARBA" id="ARBA00004651"/>
    </source>
</evidence>
<keyword evidence="5 8" id="KW-0812">Transmembrane</keyword>
<comment type="similarity">
    <text evidence="2">Belongs to the auxin efflux carrier (TC 2.A.69) family.</text>
</comment>
<dbReference type="PANTHER" id="PTHR36838">
    <property type="entry name" value="AUXIN EFFLUX CARRIER FAMILY PROTEIN"/>
    <property type="match status" value="1"/>
</dbReference>
<feature type="transmembrane region" description="Helical" evidence="8">
    <location>
        <begin position="129"/>
        <end position="152"/>
    </location>
</feature>
<dbReference type="KEGG" id="auh:AWM75_03770"/>
<dbReference type="OrthoDB" id="9794315at2"/>
<name>A0A109RGJ9_9LACT</name>
<evidence type="ECO:0000256" key="3">
    <source>
        <dbReference type="ARBA" id="ARBA00022448"/>
    </source>
</evidence>
<dbReference type="Gene3D" id="1.20.1530.20">
    <property type="match status" value="1"/>
</dbReference>
<dbReference type="EMBL" id="CP014163">
    <property type="protein sequence ID" value="AMB99176.1"/>
    <property type="molecule type" value="Genomic_DNA"/>
</dbReference>
<feature type="transmembrane region" description="Helical" evidence="8">
    <location>
        <begin position="69"/>
        <end position="92"/>
    </location>
</feature>
<gene>
    <name evidence="9" type="ORF">AWM75_03770</name>
</gene>
<evidence type="ECO:0000313" key="10">
    <source>
        <dbReference type="Proteomes" id="UP000062260"/>
    </source>
</evidence>
<proteinExistence type="inferred from homology"/>
<evidence type="ECO:0000256" key="7">
    <source>
        <dbReference type="ARBA" id="ARBA00023136"/>
    </source>
</evidence>
<accession>A0A109RGJ9</accession>
<organism evidence="9 10">
    <name type="scientific">Aerococcus urinaehominis</name>
    <dbReference type="NCBI Taxonomy" id="128944"/>
    <lineage>
        <taxon>Bacteria</taxon>
        <taxon>Bacillati</taxon>
        <taxon>Bacillota</taxon>
        <taxon>Bacilli</taxon>
        <taxon>Lactobacillales</taxon>
        <taxon>Aerococcaceae</taxon>
        <taxon>Aerococcus</taxon>
    </lineage>
</organism>
<dbReference type="GO" id="GO:0055085">
    <property type="term" value="P:transmembrane transport"/>
    <property type="evidence" value="ECO:0007669"/>
    <property type="project" value="InterPro"/>
</dbReference>
<evidence type="ECO:0000313" key="9">
    <source>
        <dbReference type="EMBL" id="AMB99176.1"/>
    </source>
</evidence>
<dbReference type="InterPro" id="IPR004776">
    <property type="entry name" value="Mem_transp_PIN-like"/>
</dbReference>
<feature type="transmembrane region" description="Helical" evidence="8">
    <location>
        <begin position="104"/>
        <end position="123"/>
    </location>
</feature>
<sequence length="314" mass="33883">MVTNFLIGFNAVMPMVLYMVLGQFFSRSKLVSQEAFSQFNRALFGILLPINLFANVYNTNIAEDFDPDTLIYVLLYAVGIFIVSAIIVPLLEKDNRKRGVIVQGAIRSNAILFGLPLGISLLGEDNMGMVSIVLATIVPLNNILSVVALSIYSDAKLSLKQIGKNIITNPMVIFTLAGILVQILNIQFPIFMETAMNNLSRMVSPLALLVMGGTFNFSKLKEAGWPLIGTVATKLVINPAIAFLIGGYVLGFRGASIVAILIATAGPTAVSSFAQAEAAGGDGDLANQIVVFTTVLSMFTLVAWIFLLKTWGYF</sequence>
<dbReference type="PANTHER" id="PTHR36838:SF4">
    <property type="entry name" value="AUXIN EFFLUX CARRIER FAMILY PROTEIN"/>
    <property type="match status" value="1"/>
</dbReference>
<evidence type="ECO:0000256" key="8">
    <source>
        <dbReference type="SAM" id="Phobius"/>
    </source>
</evidence>
<dbReference type="AlphaFoldDB" id="A0A109RGJ9"/>
<dbReference type="Pfam" id="PF03547">
    <property type="entry name" value="Mem_trans"/>
    <property type="match status" value="1"/>
</dbReference>
<evidence type="ECO:0000256" key="4">
    <source>
        <dbReference type="ARBA" id="ARBA00022475"/>
    </source>
</evidence>
<keyword evidence="6 8" id="KW-1133">Transmembrane helix</keyword>
<feature type="transmembrane region" description="Helical" evidence="8">
    <location>
        <begin position="172"/>
        <end position="190"/>
    </location>
</feature>
<reference evidence="10" key="2">
    <citation type="submission" date="2016-01" db="EMBL/GenBank/DDBJ databases">
        <title>Six Aerococcus type strain genome sequencing and assembly using PacBio and Illumina Hiseq.</title>
        <authorList>
            <person name="Carkaci D."/>
            <person name="Dargis R."/>
            <person name="Nielsen X.C."/>
            <person name="Skovgaard O."/>
            <person name="Fuursted K."/>
            <person name="Christensen J.J."/>
        </authorList>
    </citation>
    <scope>NUCLEOTIDE SEQUENCE [LARGE SCALE GENOMIC DNA]</scope>
    <source>
        <strain evidence="10">CCUG42038B</strain>
    </source>
</reference>
<comment type="subcellular location">
    <subcellularLocation>
        <location evidence="1">Cell membrane</location>
        <topology evidence="1">Multi-pass membrane protein</topology>
    </subcellularLocation>
</comment>
<feature type="transmembrane region" description="Helical" evidence="8">
    <location>
        <begin position="202"/>
        <end position="220"/>
    </location>
</feature>
<evidence type="ECO:0000256" key="2">
    <source>
        <dbReference type="ARBA" id="ARBA00010145"/>
    </source>
</evidence>
<evidence type="ECO:0000256" key="5">
    <source>
        <dbReference type="ARBA" id="ARBA00022692"/>
    </source>
</evidence>
<reference evidence="9 10" key="1">
    <citation type="journal article" date="2016" name="Genome Announc.">
        <title>Complete Genome Sequences of Aerococcus christensenii CCUG 28831T, Aerococcus sanguinicola CCUG 43001T, Aerococcus urinae CCUG 36881T, Aerococcus urinaeequi CCUG 28094T, Aerococcus urinaehominis CCUG 42038 BT, and Aerococcus viridans CCUG 4311T.</title>
        <authorList>
            <person name="Carkaci D."/>
            <person name="Dargis R."/>
            <person name="Nielsen X.C."/>
            <person name="Skovgaard O."/>
            <person name="Fuursted K."/>
            <person name="Christensen J.J."/>
        </authorList>
    </citation>
    <scope>NUCLEOTIDE SEQUENCE [LARGE SCALE GENOMIC DNA]</scope>
    <source>
        <strain evidence="9 10">CCUG42038B</strain>
    </source>
</reference>
<protein>
    <submittedName>
        <fullName evidence="9">AEC family malonate efflux carrier</fullName>
    </submittedName>
</protein>
<dbReference type="InterPro" id="IPR038770">
    <property type="entry name" value="Na+/solute_symporter_sf"/>
</dbReference>
<keyword evidence="4" id="KW-1003">Cell membrane</keyword>
<dbReference type="GO" id="GO:0005886">
    <property type="term" value="C:plasma membrane"/>
    <property type="evidence" value="ECO:0007669"/>
    <property type="project" value="UniProtKB-SubCell"/>
</dbReference>